<proteinExistence type="predicted"/>
<dbReference type="SUPFAM" id="SSF56349">
    <property type="entry name" value="DNA breaking-rejoining enzymes"/>
    <property type="match status" value="1"/>
</dbReference>
<evidence type="ECO:0000256" key="1">
    <source>
        <dbReference type="ARBA" id="ARBA00023172"/>
    </source>
</evidence>
<dbReference type="InterPro" id="IPR011010">
    <property type="entry name" value="DNA_brk_join_enz"/>
</dbReference>
<keyword evidence="4" id="KW-1185">Reference proteome</keyword>
<organism evidence="3 4">
    <name type="scientific">Prorocentrum cordatum</name>
    <dbReference type="NCBI Taxonomy" id="2364126"/>
    <lineage>
        <taxon>Eukaryota</taxon>
        <taxon>Sar</taxon>
        <taxon>Alveolata</taxon>
        <taxon>Dinophyceae</taxon>
        <taxon>Prorocentrales</taxon>
        <taxon>Prorocentraceae</taxon>
        <taxon>Prorocentrum</taxon>
    </lineage>
</organism>
<evidence type="ECO:0000313" key="3">
    <source>
        <dbReference type="EMBL" id="CAK0879867.1"/>
    </source>
</evidence>
<dbReference type="InterPro" id="IPR013762">
    <property type="entry name" value="Integrase-like_cat_sf"/>
</dbReference>
<gene>
    <name evidence="3" type="ORF">PCOR1329_LOCUS63178</name>
</gene>
<dbReference type="Gene3D" id="1.10.443.10">
    <property type="entry name" value="Intergrase catalytic core"/>
    <property type="match status" value="1"/>
</dbReference>
<feature type="non-terminal residue" evidence="3">
    <location>
        <position position="1"/>
    </location>
</feature>
<feature type="region of interest" description="Disordered" evidence="2">
    <location>
        <begin position="438"/>
        <end position="477"/>
    </location>
</feature>
<protein>
    <submittedName>
        <fullName evidence="3">Uncharacterized protein</fullName>
    </submittedName>
</protein>
<evidence type="ECO:0000256" key="2">
    <source>
        <dbReference type="SAM" id="MobiDB-lite"/>
    </source>
</evidence>
<dbReference type="EMBL" id="CAUYUJ010018010">
    <property type="protein sequence ID" value="CAK0879867.1"/>
    <property type="molecule type" value="Genomic_DNA"/>
</dbReference>
<accession>A0ABN9W2X3</accession>
<name>A0ABN9W2X3_9DINO</name>
<reference evidence="3" key="1">
    <citation type="submission" date="2023-10" db="EMBL/GenBank/DDBJ databases">
        <authorList>
            <person name="Chen Y."/>
            <person name="Shah S."/>
            <person name="Dougan E. K."/>
            <person name="Thang M."/>
            <person name="Chan C."/>
        </authorList>
    </citation>
    <scope>NUCLEOTIDE SEQUENCE [LARGE SCALE GENOMIC DNA]</scope>
</reference>
<dbReference type="Proteomes" id="UP001189429">
    <property type="component" value="Unassembled WGS sequence"/>
</dbReference>
<evidence type="ECO:0000313" key="4">
    <source>
        <dbReference type="Proteomes" id="UP001189429"/>
    </source>
</evidence>
<sequence length="880" mass="96329">EGLSRIECEPGFEERPECGFTSGVGDVENCFHRLRLPDGMHRCFALRPIPAKYTKLRGTVGRDALIYPCLASFPMGFTWPLWVAQRCSEAVLDKVSQLGPSRRITDHAEPIVPRKGGEVQYALYVDNLGVLGGAEPPAQLALGAGCAALGAVGLKTHERELLAGGGETLGRMLDGRQLETRVTEMRRWRIDGAFRWALRRRRLSGKQLERLVGHATFVSLLDHTALNVFNACYAFIHRCGDSMAVAWPTVRHELQAFIGLLPLVRAPWDLPWCETVVATDASLEGWGRCRCLLTAKPVASIARVPEVSRFRRIHCLGARAAASAALYPLHDDDETHQPPPFIDTANIIDIGEALPTSPGEEEWTVDSSFPENDLISPWRVTGKGKWKFGERILELEARALVLGLESLIAEGMEASWGRSAVLARRRAAAKRAACLGPPRPAAATPALCLERPSPPAGRPRKRKLLRPPTRELPLAAAPRQAAGWRALGVAAPKLLGPRTAPRLESPSVEEAVTGPLLAAAGAEAGSGLGRGEAAAAAESSDSDNLDDLTVARCKRRRSKYLVDARHAMGQLGILLESEAAQPKTREYYHLLVSRFFYWAKQRRLGPHPPGQLDGTPCIHMTELFLSGRQANNVREKLLAGVLHVLPEFGEGGEGLATAVSWSKPASDAAVCARAAACHWLIERGMRHEAAAILLGFMCYLRPSELLCVRCGHFVAPAGGVSRNWSLLLAPEELGIPTKAGTLDDSLQLDTMALKWLDVAWRELNAKPAAERAFPSSYQDLLADVQAAGATLGLKLVPYQLRHSGASYDWLRQLRGLPEMMKRGRWRKLKSVARYEKHARVGLEFGKLDARTRSHCVRCEPLLADVFLGRRSPLTFGLQHA</sequence>
<comment type="caution">
    <text evidence="3">The sequence shown here is derived from an EMBL/GenBank/DDBJ whole genome shotgun (WGS) entry which is preliminary data.</text>
</comment>
<keyword evidence="1" id="KW-0233">DNA recombination</keyword>